<evidence type="ECO:0000256" key="1">
    <source>
        <dbReference type="ARBA" id="ARBA00010311"/>
    </source>
</evidence>
<dbReference type="EMBL" id="CABD030010359">
    <property type="status" value="NOT_ANNOTATED_CDS"/>
    <property type="molecule type" value="Genomic_DNA"/>
</dbReference>
<name>G3RF97_GORGO</name>
<dbReference type="EMBL" id="CABD030010362">
    <property type="status" value="NOT_ANNOTATED_CDS"/>
    <property type="molecule type" value="Genomic_DNA"/>
</dbReference>
<dbReference type="InParanoid" id="G3RF97"/>
<dbReference type="EMBL" id="CABD030010363">
    <property type="status" value="NOT_ANNOTATED_CDS"/>
    <property type="molecule type" value="Genomic_DNA"/>
</dbReference>
<feature type="compositionally biased region" description="Low complexity" evidence="2">
    <location>
        <begin position="223"/>
        <end position="238"/>
    </location>
</feature>
<dbReference type="STRING" id="9593.ENSGGOP00000014258"/>
<proteinExistence type="inferred from homology"/>
<dbReference type="Proteomes" id="UP000001519">
    <property type="component" value="Chromosome 2A"/>
</dbReference>
<feature type="domain" description="Coiled-coil SMC6 And NSE5 INteracting (CANIN)" evidence="3">
    <location>
        <begin position="339"/>
        <end position="688"/>
    </location>
</feature>
<dbReference type="EMBL" id="CABD030010366">
    <property type="status" value="NOT_ANNOTATED_CDS"/>
    <property type="molecule type" value="Genomic_DNA"/>
</dbReference>
<feature type="region of interest" description="Disordered" evidence="2">
    <location>
        <begin position="214"/>
        <end position="261"/>
    </location>
</feature>
<dbReference type="HOGENOM" id="CLU_024108_1_0_1"/>
<dbReference type="EMBL" id="CABD030010358">
    <property type="status" value="NOT_ANNOTATED_CDS"/>
    <property type="molecule type" value="Genomic_DNA"/>
</dbReference>
<dbReference type="EMBL" id="CABD030010365">
    <property type="status" value="NOT_ANNOTATED_CDS"/>
    <property type="molecule type" value="Genomic_DNA"/>
</dbReference>
<evidence type="ECO:0000259" key="3">
    <source>
        <dbReference type="Pfam" id="PF14816"/>
    </source>
</evidence>
<protein>
    <recommendedName>
        <fullName evidence="3">Coiled-coil SMC6 And NSE5 INteracting (CANIN) domain-containing protein</fullName>
    </recommendedName>
</protein>
<dbReference type="PANTHER" id="PTHR16046">
    <property type="entry name" value="SMC5-SMC6 COMPLEX LOCALIZATION FACTOR 2"/>
    <property type="match status" value="1"/>
</dbReference>
<reference evidence="4 5" key="2">
    <citation type="journal article" date="2012" name="Nature">
        <title>Insights into hominid evolution from the gorilla genome sequence.</title>
        <authorList>
            <person name="Scally A."/>
            <person name="Dutheil J.Y."/>
            <person name="Hillier L.W."/>
            <person name="Jordan G.E."/>
            <person name="Goodhead I."/>
            <person name="Herrero J."/>
            <person name="Hobolth A."/>
            <person name="Lappalainen T."/>
            <person name="Mailund T."/>
            <person name="Marques-Bonet T."/>
            <person name="McCarthy S."/>
            <person name="Montgomery S.H."/>
            <person name="Schwalie P.C."/>
            <person name="Tang Y.A."/>
            <person name="Ward M.C."/>
            <person name="Xue Y."/>
            <person name="Yngvadottir B."/>
            <person name="Alkan C."/>
            <person name="Andersen L.N."/>
            <person name="Ayub Q."/>
            <person name="Ball E.V."/>
            <person name="Beal K."/>
            <person name="Bradley B.J."/>
            <person name="Chen Y."/>
            <person name="Clee C.M."/>
            <person name="Fitzgerald S."/>
            <person name="Graves T.A."/>
            <person name="Gu Y."/>
            <person name="Heath P."/>
            <person name="Heger A."/>
            <person name="Karakoc E."/>
            <person name="Kolb-Kokocinski A."/>
            <person name="Laird G.K."/>
            <person name="Lunter G."/>
            <person name="Meader S."/>
            <person name="Mort M."/>
            <person name="Mullikin J.C."/>
            <person name="Munch K."/>
            <person name="O'Connor T.D."/>
            <person name="Phillips A.D."/>
            <person name="Prado-Martinez J."/>
            <person name="Rogers A.S."/>
            <person name="Sajjadian S."/>
            <person name="Schmidt D."/>
            <person name="Shaw K."/>
            <person name="Simpson J.T."/>
            <person name="Stenson P.D."/>
            <person name="Turner D.J."/>
            <person name="Vigilant L."/>
            <person name="Vilella A.J."/>
            <person name="Whitener W."/>
            <person name="Zhu B."/>
            <person name="Cooper D.N."/>
            <person name="de Jong P."/>
            <person name="Dermitzakis E.T."/>
            <person name="Eichler E.E."/>
            <person name="Flicek P."/>
            <person name="Goldman N."/>
            <person name="Mundy N.I."/>
            <person name="Ning Z."/>
            <person name="Odom D.T."/>
            <person name="Ponting C.P."/>
            <person name="Quail M.A."/>
            <person name="Ryder O.A."/>
            <person name="Searle S.M."/>
            <person name="Warren W.C."/>
            <person name="Wilson R.K."/>
            <person name="Schierup M.H."/>
            <person name="Rogers J."/>
            <person name="Tyler-Smith C."/>
            <person name="Durbin R."/>
        </authorList>
    </citation>
    <scope>NUCLEOTIDE SEQUENCE [LARGE SCALE GENOMIC DNA]</scope>
</reference>
<evidence type="ECO:0000256" key="2">
    <source>
        <dbReference type="SAM" id="MobiDB-lite"/>
    </source>
</evidence>
<dbReference type="Ensembl" id="ENSGGOT00000014669.3">
    <property type="protein sequence ID" value="ENSGGOP00000014258.3"/>
    <property type="gene ID" value="ENSGGOG00000014612.3"/>
</dbReference>
<dbReference type="OMA" id="QAMHRTR"/>
<dbReference type="eggNOG" id="ENOG502RXJ9">
    <property type="taxonomic scope" value="Eukaryota"/>
</dbReference>
<evidence type="ECO:0000313" key="4">
    <source>
        <dbReference type="Ensembl" id="ENSGGOP00000014258.3"/>
    </source>
</evidence>
<sequence length="827" mass="93508">MAHEREILKGMYEELKEKSHKPNVELIQHRAWRIHMVSTELESFRKASYIESGPEEFYQRFKKCFSATHIFISIKGKDSQNTVHGYLILNRTLHQQLKIKNLFLAPSSEAVRIPATLPHPGALPFPPSVAKASSDELLNLQKPLQSALGFVILRSSQNWNSKNRQRWSRTKAGQMSHGLQMAGPQEMVLALPLREGGQAAATVPILLSNLEHGLSDHPLDQGPRCPARRPCSPASAPAPTSPKKPKMQAPGETFPTDWSPPRVEFLNPRVLQASREAPAQRWVGVAGPQGLRRLAGELPEELEQEHLDLDPKRGLALPEKLFWNTSGPSQQAAAPEFSWGGSGSYFNNLDYLLQEKREQALEQERERLLLQECLNLNNLDLDEDEVPLTSEHRMLVEKYSVSLQTIPPVHPGETVFLPRRHPLPCILDSSLLKPRSHLEGLFLSSPPAQQLSFLRSGLLNILYLHMPDCPVSLLQWLFQLLTWPPETSLRAFGLLWDLIVDGIFLQPDEDKHLWCPSLQEVREAFHSLGAHSPAPYPLGPFWHGGRVLPGEAGLSENEEQDAPQEVALDISLGHIYKFLALCAQAQPGAYTDENLMGLIELLCRTGLDVGLRLLPKVDLQQLLLLLLENIREWPGKLQELCCTLSWVSDHHHNLLALVQFFPDMTSRSRRLRSQLSLVVIARMLGQQEMLPLWQEKTQLSSLSRLLGLMRPSSLRQYLGSVPLPPCQEQQPKASAELDHKACYLCHSLLMLAGVVVSCQDITPDRWGELQLLCMQLDRHISTQIRESPQAMHRTMLKDLATQTYIRWQELLTHCQPQAQYFSPWKDI</sequence>
<dbReference type="InterPro" id="IPR026161">
    <property type="entry name" value="FAM178"/>
</dbReference>
<dbReference type="EMBL" id="CABD030010364">
    <property type="status" value="NOT_ANNOTATED_CDS"/>
    <property type="molecule type" value="Genomic_DNA"/>
</dbReference>
<accession>G3RF97</accession>
<dbReference type="PANTHER" id="PTHR16046:SF11">
    <property type="entry name" value="PROTEIN FAM178B"/>
    <property type="match status" value="1"/>
</dbReference>
<dbReference type="GeneTree" id="ENSGT00530000064017"/>
<reference evidence="4" key="4">
    <citation type="submission" date="2025-09" db="UniProtKB">
        <authorList>
            <consortium name="Ensembl"/>
        </authorList>
    </citation>
    <scope>IDENTIFICATION</scope>
</reference>
<dbReference type="InterPro" id="IPR044276">
    <property type="entry name" value="CANIN_dom"/>
</dbReference>
<dbReference type="Pfam" id="PF14816">
    <property type="entry name" value="CANIN"/>
    <property type="match status" value="1"/>
</dbReference>
<evidence type="ECO:0000313" key="5">
    <source>
        <dbReference type="Proteomes" id="UP000001519"/>
    </source>
</evidence>
<dbReference type="EMBL" id="CABD030010360">
    <property type="status" value="NOT_ANNOTATED_CDS"/>
    <property type="molecule type" value="Genomic_DNA"/>
</dbReference>
<comment type="similarity">
    <text evidence="1">Belongs to the FAM178 family.</text>
</comment>
<organism evidence="4 5">
    <name type="scientific">Gorilla gorilla gorilla</name>
    <name type="common">Western lowland gorilla</name>
    <dbReference type="NCBI Taxonomy" id="9595"/>
    <lineage>
        <taxon>Eukaryota</taxon>
        <taxon>Metazoa</taxon>
        <taxon>Chordata</taxon>
        <taxon>Craniata</taxon>
        <taxon>Vertebrata</taxon>
        <taxon>Euteleostomi</taxon>
        <taxon>Mammalia</taxon>
        <taxon>Eutheria</taxon>
        <taxon>Euarchontoglires</taxon>
        <taxon>Primates</taxon>
        <taxon>Haplorrhini</taxon>
        <taxon>Catarrhini</taxon>
        <taxon>Hominidae</taxon>
        <taxon>Gorilla</taxon>
    </lineage>
</organism>
<keyword evidence="5" id="KW-1185">Reference proteome</keyword>
<reference evidence="4" key="3">
    <citation type="submission" date="2025-08" db="UniProtKB">
        <authorList>
            <consortium name="Ensembl"/>
        </authorList>
    </citation>
    <scope>IDENTIFICATION</scope>
</reference>
<dbReference type="AlphaFoldDB" id="G3RF97"/>
<dbReference type="FunCoup" id="G3RF97">
    <property type="interactions" value="30"/>
</dbReference>
<dbReference type="EMBL" id="CABD030010361">
    <property type="status" value="NOT_ANNOTATED_CDS"/>
    <property type="molecule type" value="Genomic_DNA"/>
</dbReference>
<reference evidence="5" key="1">
    <citation type="submission" date="2011-05" db="EMBL/GenBank/DDBJ databases">
        <title>Insights into the evolution of the great apes provided by the gorilla genome.</title>
        <authorList>
            <person name="Scally A."/>
        </authorList>
    </citation>
    <scope>NUCLEOTIDE SEQUENCE [LARGE SCALE GENOMIC DNA]</scope>
</reference>
<dbReference type="Bgee" id="ENSGGOG00000014612">
    <property type="expression patterns" value="Expressed in frontal cortex and 4 other cell types or tissues"/>
</dbReference>
<dbReference type="EMBL" id="CABD030010357">
    <property type="status" value="NOT_ANNOTATED_CDS"/>
    <property type="molecule type" value="Genomic_DNA"/>
</dbReference>